<accession>A0A449B2G0</accession>
<keyword evidence="3 6" id="KW-0547">Nucleotide-binding</keyword>
<dbReference type="GO" id="GO:0005737">
    <property type="term" value="C:cytoplasm"/>
    <property type="evidence" value="ECO:0007669"/>
    <property type="project" value="UniProtKB-SubCell"/>
</dbReference>
<dbReference type="RefSeq" id="WP_129725521.1">
    <property type="nucleotide sequence ID" value="NZ_LR215036.1"/>
</dbReference>
<dbReference type="InterPro" id="IPR014729">
    <property type="entry name" value="Rossmann-like_a/b/a_fold"/>
</dbReference>
<reference evidence="8 9" key="1">
    <citation type="submission" date="2019-01" db="EMBL/GenBank/DDBJ databases">
        <authorList>
            <consortium name="Pathogen Informatics"/>
        </authorList>
    </citation>
    <scope>NUCLEOTIDE SEQUENCE [LARGE SCALE GENOMIC DNA]</scope>
    <source>
        <strain evidence="8 9">NCTC10181</strain>
    </source>
</reference>
<dbReference type="AlphaFoldDB" id="A0A449B2G0"/>
<dbReference type="KEGG" id="mcit:NCTC10181_00574"/>
<dbReference type="GO" id="GO:0032267">
    <property type="term" value="F:tRNA(Ile)-lysidine synthase activity"/>
    <property type="evidence" value="ECO:0007669"/>
    <property type="project" value="UniProtKB-EC"/>
</dbReference>
<evidence type="ECO:0000256" key="6">
    <source>
        <dbReference type="HAMAP-Rule" id="MF_01161"/>
    </source>
</evidence>
<gene>
    <name evidence="6 8" type="primary">tilS</name>
    <name evidence="8" type="ORF">NCTC10181_00574</name>
</gene>
<dbReference type="PANTHER" id="PTHR43033:SF1">
    <property type="entry name" value="TRNA(ILE)-LYSIDINE SYNTHASE-RELATED"/>
    <property type="match status" value="1"/>
</dbReference>
<evidence type="ECO:0000259" key="7">
    <source>
        <dbReference type="Pfam" id="PF01171"/>
    </source>
</evidence>
<dbReference type="SUPFAM" id="SSF52402">
    <property type="entry name" value="Adenine nucleotide alpha hydrolases-like"/>
    <property type="match status" value="1"/>
</dbReference>
<comment type="subcellular location">
    <subcellularLocation>
        <location evidence="6">Cytoplasm</location>
    </subcellularLocation>
</comment>
<organism evidence="8 9">
    <name type="scientific">Mycoplasmopsis citelli</name>
    <dbReference type="NCBI Taxonomy" id="171281"/>
    <lineage>
        <taxon>Bacteria</taxon>
        <taxon>Bacillati</taxon>
        <taxon>Mycoplasmatota</taxon>
        <taxon>Mycoplasmoidales</taxon>
        <taxon>Metamycoplasmataceae</taxon>
        <taxon>Mycoplasmopsis</taxon>
    </lineage>
</organism>
<evidence type="ECO:0000313" key="9">
    <source>
        <dbReference type="Proteomes" id="UP000290985"/>
    </source>
</evidence>
<dbReference type="GO" id="GO:0006400">
    <property type="term" value="P:tRNA modification"/>
    <property type="evidence" value="ECO:0007669"/>
    <property type="project" value="UniProtKB-UniRule"/>
</dbReference>
<feature type="domain" description="tRNA(Ile)-lysidine/2-thiocytidine synthase N-terminal" evidence="7">
    <location>
        <begin position="6"/>
        <end position="179"/>
    </location>
</feature>
<dbReference type="OrthoDB" id="9807403at2"/>
<protein>
    <recommendedName>
        <fullName evidence="6">tRNA(Ile)-lysidine synthase</fullName>
        <ecNumber evidence="6">6.3.4.19</ecNumber>
    </recommendedName>
    <alternativeName>
        <fullName evidence="6">tRNA(Ile)-2-lysyl-cytidine synthase</fullName>
    </alternativeName>
    <alternativeName>
        <fullName evidence="6">tRNA(Ile)-lysidine synthetase</fullName>
    </alternativeName>
</protein>
<comment type="catalytic activity">
    <reaction evidence="5 6">
        <text>cytidine(34) in tRNA(Ile2) + L-lysine + ATP = lysidine(34) in tRNA(Ile2) + AMP + diphosphate + H(+)</text>
        <dbReference type="Rhea" id="RHEA:43744"/>
        <dbReference type="Rhea" id="RHEA-COMP:10625"/>
        <dbReference type="Rhea" id="RHEA-COMP:10670"/>
        <dbReference type="ChEBI" id="CHEBI:15378"/>
        <dbReference type="ChEBI" id="CHEBI:30616"/>
        <dbReference type="ChEBI" id="CHEBI:32551"/>
        <dbReference type="ChEBI" id="CHEBI:33019"/>
        <dbReference type="ChEBI" id="CHEBI:82748"/>
        <dbReference type="ChEBI" id="CHEBI:83665"/>
        <dbReference type="ChEBI" id="CHEBI:456215"/>
        <dbReference type="EC" id="6.3.4.19"/>
    </reaction>
</comment>
<dbReference type="PANTHER" id="PTHR43033">
    <property type="entry name" value="TRNA(ILE)-LYSIDINE SYNTHASE-RELATED"/>
    <property type="match status" value="1"/>
</dbReference>
<keyword evidence="6" id="KW-0963">Cytoplasm</keyword>
<evidence type="ECO:0000256" key="2">
    <source>
        <dbReference type="ARBA" id="ARBA00022694"/>
    </source>
</evidence>
<dbReference type="HAMAP" id="MF_01161">
    <property type="entry name" value="tRNA_Ile_lys_synt"/>
    <property type="match status" value="1"/>
</dbReference>
<comment type="domain">
    <text evidence="6">The N-terminal region contains the highly conserved SGGXDS motif, predicted to be a P-loop motif involved in ATP binding.</text>
</comment>
<evidence type="ECO:0000256" key="1">
    <source>
        <dbReference type="ARBA" id="ARBA00022598"/>
    </source>
</evidence>
<keyword evidence="4 6" id="KW-0067">ATP-binding</keyword>
<dbReference type="Pfam" id="PF01171">
    <property type="entry name" value="ATP_bind_3"/>
    <property type="match status" value="1"/>
</dbReference>
<dbReference type="InterPro" id="IPR012795">
    <property type="entry name" value="tRNA_Ile_lys_synt_N"/>
</dbReference>
<evidence type="ECO:0000313" key="8">
    <source>
        <dbReference type="EMBL" id="VEU74714.1"/>
    </source>
</evidence>
<dbReference type="NCBIfam" id="TIGR02432">
    <property type="entry name" value="lysidine_TilS_N"/>
    <property type="match status" value="1"/>
</dbReference>
<evidence type="ECO:0000256" key="4">
    <source>
        <dbReference type="ARBA" id="ARBA00022840"/>
    </source>
</evidence>
<dbReference type="Proteomes" id="UP000290985">
    <property type="component" value="Chromosome"/>
</dbReference>
<evidence type="ECO:0000256" key="3">
    <source>
        <dbReference type="ARBA" id="ARBA00022741"/>
    </source>
</evidence>
<keyword evidence="9" id="KW-1185">Reference proteome</keyword>
<keyword evidence="1 6" id="KW-0436">Ligase</keyword>
<sequence>MKLNNQIIIAVSGGPDSMFLLQKYKSRNPIVAFVNYNQREDSFKDQEIVQNYCHKYNLILEQLILKKEDYQDGNFQKWAREKRYDFFVSLWKKYHTNILLTAHHKDDFLETCLMQEQKHKIINYWGIKKYSNFKNLRIYRPLVLKIFKSEIIKYNHKNNIKYAEDWTNSTNKYKRNQIRMYLEGKSQLQKNLLITKYRIKNLFLRFKNFKVNKQINYWKSNNYSQETFINLKNQNQVLYFLLHNHFENLNLSKEKINSIIQFINSNNRTSVYKLAKNTFLKKQKGKVLFY</sequence>
<dbReference type="EMBL" id="LR215036">
    <property type="protein sequence ID" value="VEU74714.1"/>
    <property type="molecule type" value="Genomic_DNA"/>
</dbReference>
<feature type="binding site" evidence="6">
    <location>
        <begin position="12"/>
        <end position="17"/>
    </location>
    <ligand>
        <name>ATP</name>
        <dbReference type="ChEBI" id="CHEBI:30616"/>
    </ligand>
</feature>
<dbReference type="InterPro" id="IPR012094">
    <property type="entry name" value="tRNA_Ile_lys_synt"/>
</dbReference>
<evidence type="ECO:0000256" key="5">
    <source>
        <dbReference type="ARBA" id="ARBA00048539"/>
    </source>
</evidence>
<proteinExistence type="inferred from homology"/>
<dbReference type="GO" id="GO:0005524">
    <property type="term" value="F:ATP binding"/>
    <property type="evidence" value="ECO:0007669"/>
    <property type="project" value="UniProtKB-UniRule"/>
</dbReference>
<comment type="similarity">
    <text evidence="6">Belongs to the tRNA(Ile)-lysidine synthase family.</text>
</comment>
<dbReference type="InterPro" id="IPR011063">
    <property type="entry name" value="TilS/TtcA_N"/>
</dbReference>
<comment type="function">
    <text evidence="6">Ligates lysine onto the cytidine present at position 34 of the AUA codon-specific tRNA(Ile) that contains the anticodon CAU, in an ATP-dependent manner. Cytidine is converted to lysidine, thus changing the amino acid specificity of the tRNA from methionine to isoleucine.</text>
</comment>
<dbReference type="CDD" id="cd01992">
    <property type="entry name" value="TilS_N"/>
    <property type="match status" value="1"/>
</dbReference>
<dbReference type="EC" id="6.3.4.19" evidence="6"/>
<keyword evidence="2 6" id="KW-0819">tRNA processing</keyword>
<dbReference type="Gene3D" id="3.40.50.620">
    <property type="entry name" value="HUPs"/>
    <property type="match status" value="1"/>
</dbReference>
<name>A0A449B2G0_9BACT</name>